<feature type="compositionally biased region" description="Polar residues" evidence="1">
    <location>
        <begin position="33"/>
        <end position="45"/>
    </location>
</feature>
<feature type="region of interest" description="Disordered" evidence="1">
    <location>
        <begin position="32"/>
        <end position="67"/>
    </location>
</feature>
<name>A0A7M5X0Y7_9CNID</name>
<dbReference type="AlphaFoldDB" id="A0A7M5X0Y7"/>
<dbReference type="EnsemblMetazoa" id="CLYHEMT015940.1">
    <property type="protein sequence ID" value="CLYHEMP015940.1"/>
    <property type="gene ID" value="CLYHEMG015940"/>
</dbReference>
<accession>A0A7M5X0Y7</accession>
<dbReference type="InterPro" id="IPR031365">
    <property type="entry name" value="CMIP6"/>
</dbReference>
<reference evidence="2" key="1">
    <citation type="submission" date="2021-01" db="UniProtKB">
        <authorList>
            <consortium name="EnsemblMetazoa"/>
        </authorList>
    </citation>
    <scope>IDENTIFICATION</scope>
</reference>
<dbReference type="PANTHER" id="PTHR35087">
    <property type="entry name" value="SIMILAR TO HYPOTHETICAL PROTEIN FLJ40298"/>
    <property type="match status" value="1"/>
</dbReference>
<evidence type="ECO:0000256" key="1">
    <source>
        <dbReference type="SAM" id="MobiDB-lite"/>
    </source>
</evidence>
<evidence type="ECO:0000313" key="2">
    <source>
        <dbReference type="EnsemblMetazoa" id="CLYHEMP015940.1"/>
    </source>
</evidence>
<dbReference type="PANTHER" id="PTHR35087:SF1">
    <property type="entry name" value="RIKEN CDNA 4930505A04 GENE"/>
    <property type="match status" value="1"/>
</dbReference>
<evidence type="ECO:0000313" key="3">
    <source>
        <dbReference type="Proteomes" id="UP000594262"/>
    </source>
</evidence>
<proteinExistence type="predicted"/>
<dbReference type="Pfam" id="PF15667">
    <property type="entry name" value="CMIP6"/>
    <property type="match status" value="1"/>
</dbReference>
<keyword evidence="3" id="KW-1185">Reference proteome</keyword>
<dbReference type="OrthoDB" id="9971371at2759"/>
<sequence>MSTSLPSLMSRRRKISGYSGLDHAKVIADYVPSSKSPHSSYQDNYALSREEKQNARDAAPAGKERCNDPSHVSFIYENSRFINQPVCFANTNSTRRIQNHWWPDKPPVETKRVLPYNTETIQRTDYNAQNAKPIQSRATRFGKTHYSKAESILPNQDGNENRKLKPTTERISYEHNFDSRKERTERGKLHGAFVWEPLRDNIQRRENVQRRLLKF</sequence>
<protein>
    <submittedName>
        <fullName evidence="2">Uncharacterized protein</fullName>
    </submittedName>
</protein>
<organism evidence="2 3">
    <name type="scientific">Clytia hemisphaerica</name>
    <dbReference type="NCBI Taxonomy" id="252671"/>
    <lineage>
        <taxon>Eukaryota</taxon>
        <taxon>Metazoa</taxon>
        <taxon>Cnidaria</taxon>
        <taxon>Hydrozoa</taxon>
        <taxon>Hydroidolina</taxon>
        <taxon>Leptothecata</taxon>
        <taxon>Obeliida</taxon>
        <taxon>Clytiidae</taxon>
        <taxon>Clytia</taxon>
    </lineage>
</organism>
<dbReference type="Proteomes" id="UP000594262">
    <property type="component" value="Unplaced"/>
</dbReference>